<feature type="transmembrane region" description="Helical" evidence="1">
    <location>
        <begin position="139"/>
        <end position="160"/>
    </location>
</feature>
<dbReference type="PANTHER" id="PTHR42109:SF2">
    <property type="entry name" value="INTEGRAL MEMBRANE PROTEIN"/>
    <property type="match status" value="1"/>
</dbReference>
<evidence type="ECO:0000259" key="2">
    <source>
        <dbReference type="Pfam" id="PF24800"/>
    </source>
</evidence>
<dbReference type="EMBL" id="CDHK01000002">
    <property type="protein sequence ID" value="CEJ55749.1"/>
    <property type="molecule type" value="Genomic_DNA"/>
</dbReference>
<name>A0A0F7TG06_PENBI</name>
<keyword evidence="1" id="KW-0472">Membrane</keyword>
<feature type="transmembrane region" description="Helical" evidence="1">
    <location>
        <begin position="20"/>
        <end position="38"/>
    </location>
</feature>
<proteinExistence type="predicted"/>
<feature type="transmembrane region" description="Helical" evidence="1">
    <location>
        <begin position="101"/>
        <end position="118"/>
    </location>
</feature>
<dbReference type="InterPro" id="IPR056119">
    <property type="entry name" value="DUF7702"/>
</dbReference>
<evidence type="ECO:0000313" key="3">
    <source>
        <dbReference type="EMBL" id="CEJ55749.1"/>
    </source>
</evidence>
<evidence type="ECO:0000313" key="4">
    <source>
        <dbReference type="Proteomes" id="UP000042958"/>
    </source>
</evidence>
<gene>
    <name evidence="3" type="ORF">PMG11_01987</name>
</gene>
<feature type="transmembrane region" description="Helical" evidence="1">
    <location>
        <begin position="199"/>
        <end position="220"/>
    </location>
</feature>
<feature type="transmembrane region" description="Helical" evidence="1">
    <location>
        <begin position="166"/>
        <end position="187"/>
    </location>
</feature>
<reference evidence="4" key="1">
    <citation type="journal article" date="2015" name="Genome Announc.">
        <title>Draft genome sequence of the fungus Penicillium brasilianum MG11.</title>
        <authorList>
            <person name="Horn F."/>
            <person name="Linde J."/>
            <person name="Mattern D.J."/>
            <person name="Walther G."/>
            <person name="Guthke R."/>
            <person name="Brakhage A.A."/>
            <person name="Valiante V."/>
        </authorList>
    </citation>
    <scope>NUCLEOTIDE SEQUENCE [LARGE SCALE GENOMIC DNA]</scope>
    <source>
        <strain evidence="4">MG11</strain>
    </source>
</reference>
<dbReference type="PANTHER" id="PTHR42109">
    <property type="entry name" value="UNPLACED GENOMIC SCAFFOLD UM_SCAF_CONTIG_1.265, WHOLE GENOME SHOTGUN SEQUENCE"/>
    <property type="match status" value="1"/>
</dbReference>
<keyword evidence="4" id="KW-1185">Reference proteome</keyword>
<dbReference type="Proteomes" id="UP000042958">
    <property type="component" value="Unassembled WGS sequence"/>
</dbReference>
<evidence type="ECO:0000256" key="1">
    <source>
        <dbReference type="SAM" id="Phobius"/>
    </source>
</evidence>
<feature type="domain" description="DUF7702" evidence="2">
    <location>
        <begin position="19"/>
        <end position="255"/>
    </location>
</feature>
<keyword evidence="1" id="KW-0812">Transmembrane</keyword>
<feature type="transmembrane region" description="Helical" evidence="1">
    <location>
        <begin position="232"/>
        <end position="255"/>
    </location>
</feature>
<dbReference type="Pfam" id="PF24800">
    <property type="entry name" value="DUF7702"/>
    <property type="match status" value="1"/>
</dbReference>
<sequence length="282" mass="30974">MSSDTLSPAEATISVSKRNIAIAELVIFSLIHIIQLSIRYMQEWKYWHHRKRQCLPRCFLYSWFSMVGILSQIRIASSAMILSTSTPTESMLIAESSLQSVGLSPLMFEISLVLLRCGQAGEHGPGNSKYPKSLRIMMHGFRFFVAIAVVLGVVGGIIKMPALGKAGSIVLIVVFAYVCGLVSWLSVKFRTILTLAGHRGILLTSCALPFLLVRIIYFLLLEFGPPKFNPAYGNVAILAGMGLLMEITVVAWLMAARTVAEPISGSTGMKHITSVDEEQPRN</sequence>
<protein>
    <recommendedName>
        <fullName evidence="2">DUF7702 domain-containing protein</fullName>
    </recommendedName>
</protein>
<keyword evidence="1" id="KW-1133">Transmembrane helix</keyword>
<accession>A0A0F7TG06</accession>
<dbReference type="AlphaFoldDB" id="A0A0F7TG06"/>
<organism evidence="3 4">
    <name type="scientific">Penicillium brasilianum</name>
    <dbReference type="NCBI Taxonomy" id="104259"/>
    <lineage>
        <taxon>Eukaryota</taxon>
        <taxon>Fungi</taxon>
        <taxon>Dikarya</taxon>
        <taxon>Ascomycota</taxon>
        <taxon>Pezizomycotina</taxon>
        <taxon>Eurotiomycetes</taxon>
        <taxon>Eurotiomycetidae</taxon>
        <taxon>Eurotiales</taxon>
        <taxon>Aspergillaceae</taxon>
        <taxon>Penicillium</taxon>
    </lineage>
</organism>
<feature type="transmembrane region" description="Helical" evidence="1">
    <location>
        <begin position="59"/>
        <end position="81"/>
    </location>
</feature>
<dbReference type="OrthoDB" id="2560628at2759"/>